<dbReference type="AlphaFoldDB" id="V2XGA8"/>
<feature type="non-terminal residue" evidence="2">
    <location>
        <position position="1"/>
    </location>
</feature>
<feature type="region of interest" description="Disordered" evidence="1">
    <location>
        <begin position="28"/>
        <end position="53"/>
    </location>
</feature>
<gene>
    <name evidence="2" type="ORF">Moror_10497</name>
</gene>
<name>V2XGA8_MONRO</name>
<evidence type="ECO:0000256" key="1">
    <source>
        <dbReference type="SAM" id="MobiDB-lite"/>
    </source>
</evidence>
<evidence type="ECO:0000313" key="3">
    <source>
        <dbReference type="Proteomes" id="UP000017559"/>
    </source>
</evidence>
<keyword evidence="3" id="KW-1185">Reference proteome</keyword>
<dbReference type="KEGG" id="mrr:Moror_10497"/>
<protein>
    <submittedName>
        <fullName evidence="2">Uncharacterized protein</fullName>
    </submittedName>
</protein>
<dbReference type="HOGENOM" id="CLU_2782840_0_0_1"/>
<dbReference type="EMBL" id="AWSO01000312">
    <property type="protein sequence ID" value="ESK91861.1"/>
    <property type="molecule type" value="Genomic_DNA"/>
</dbReference>
<comment type="caution">
    <text evidence="2">The sequence shown here is derived from an EMBL/GenBank/DDBJ whole genome shotgun (WGS) entry which is preliminary data.</text>
</comment>
<evidence type="ECO:0000313" key="2">
    <source>
        <dbReference type="EMBL" id="ESK91861.1"/>
    </source>
</evidence>
<accession>V2XGA8</accession>
<proteinExistence type="predicted"/>
<sequence length="69" mass="7363">LSASLTPHDDKILQDTTGPEWRIEEGIVHSHPSDMSGNSKRNETIDGTLAPEEHINIMGASGCGPVGVR</sequence>
<dbReference type="Proteomes" id="UP000017559">
    <property type="component" value="Unassembled WGS sequence"/>
</dbReference>
<organism evidence="2 3">
    <name type="scientific">Moniliophthora roreri (strain MCA 2997)</name>
    <name type="common">Cocoa frosty pod rot fungus</name>
    <name type="synonym">Crinipellis roreri</name>
    <dbReference type="NCBI Taxonomy" id="1381753"/>
    <lineage>
        <taxon>Eukaryota</taxon>
        <taxon>Fungi</taxon>
        <taxon>Dikarya</taxon>
        <taxon>Basidiomycota</taxon>
        <taxon>Agaricomycotina</taxon>
        <taxon>Agaricomycetes</taxon>
        <taxon>Agaricomycetidae</taxon>
        <taxon>Agaricales</taxon>
        <taxon>Marasmiineae</taxon>
        <taxon>Marasmiaceae</taxon>
        <taxon>Moniliophthora</taxon>
    </lineage>
</organism>
<reference evidence="2 3" key="1">
    <citation type="journal article" date="2014" name="BMC Genomics">
        <title>Genome and secretome analysis of the hemibiotrophic fungal pathogen, Moniliophthora roreri, which causes frosty pod rot disease of cacao: mechanisms of the biotrophic and necrotrophic phases.</title>
        <authorList>
            <person name="Meinhardt L.W."/>
            <person name="Costa G.G.L."/>
            <person name="Thomazella D.P.T."/>
            <person name="Teixeira P.J.P.L."/>
            <person name="Carazzolle M.F."/>
            <person name="Schuster S.C."/>
            <person name="Carlson J.E."/>
            <person name="Guiltinan M.J."/>
            <person name="Mieczkowski P."/>
            <person name="Farmer A."/>
            <person name="Ramaraj T."/>
            <person name="Crozier J."/>
            <person name="Davis R.E."/>
            <person name="Shao J."/>
            <person name="Melnick R.L."/>
            <person name="Pereira G.A.G."/>
            <person name="Bailey B.A."/>
        </authorList>
    </citation>
    <scope>NUCLEOTIDE SEQUENCE [LARGE SCALE GENOMIC DNA]</scope>
    <source>
        <strain evidence="2 3">MCA 2997</strain>
    </source>
</reference>